<feature type="compositionally biased region" description="Basic and acidic residues" evidence="1">
    <location>
        <begin position="274"/>
        <end position="286"/>
    </location>
</feature>
<keyword evidence="3" id="KW-1185">Reference proteome</keyword>
<dbReference type="Proteomes" id="UP001497512">
    <property type="component" value="Chromosome 8"/>
</dbReference>
<evidence type="ECO:0008006" key="4">
    <source>
        <dbReference type="Google" id="ProtNLM"/>
    </source>
</evidence>
<accession>A0ABP0V021</accession>
<reference evidence="2" key="1">
    <citation type="submission" date="2024-02" db="EMBL/GenBank/DDBJ databases">
        <authorList>
            <consortium name="ELIXIR-Norway"/>
            <consortium name="Elixir Norway"/>
        </authorList>
    </citation>
    <scope>NUCLEOTIDE SEQUENCE</scope>
</reference>
<gene>
    <name evidence="2" type="ORF">CSSPTR1EN2_LOCUS21808</name>
</gene>
<evidence type="ECO:0000313" key="2">
    <source>
        <dbReference type="EMBL" id="CAK9233895.1"/>
    </source>
</evidence>
<sequence>MLQKNVLEETDFKFSYLIDAQSMLYPPMTSGKILAKLINATNIDRLDIPVGWTQESLQKQHFVFMNQFIWNKIRCLAKTVATPIMLKKQQMAGSTPTGRLKRPAKRVKTLELLSAALDIVADDDTKDVNGSGECFETAAQMVNAEVQILKGIGDETNIKLWPESAKLCKWWARQTNMPCLMQATMAILANKPSSGGLECDLGSLLDVLAPKRPSLRADLVEINMFLEINKHLIPTNPTEVVLLDKKMNLSWENNIPKRPIMALYDGGEEEEKEEKDTHEDNDNSPV</sequence>
<protein>
    <recommendedName>
        <fullName evidence="4">HAT C-terminal dimerisation domain-containing protein</fullName>
    </recommendedName>
</protein>
<evidence type="ECO:0000313" key="3">
    <source>
        <dbReference type="Proteomes" id="UP001497512"/>
    </source>
</evidence>
<feature type="region of interest" description="Disordered" evidence="1">
    <location>
        <begin position="264"/>
        <end position="286"/>
    </location>
</feature>
<name>A0ABP0V021_9BRYO</name>
<evidence type="ECO:0000256" key="1">
    <source>
        <dbReference type="SAM" id="MobiDB-lite"/>
    </source>
</evidence>
<proteinExistence type="predicted"/>
<dbReference type="EMBL" id="OZ019900">
    <property type="protein sequence ID" value="CAK9233895.1"/>
    <property type="molecule type" value="Genomic_DNA"/>
</dbReference>
<organism evidence="2 3">
    <name type="scientific">Sphagnum troendelagicum</name>
    <dbReference type="NCBI Taxonomy" id="128251"/>
    <lineage>
        <taxon>Eukaryota</taxon>
        <taxon>Viridiplantae</taxon>
        <taxon>Streptophyta</taxon>
        <taxon>Embryophyta</taxon>
        <taxon>Bryophyta</taxon>
        <taxon>Sphagnophytina</taxon>
        <taxon>Sphagnopsida</taxon>
        <taxon>Sphagnales</taxon>
        <taxon>Sphagnaceae</taxon>
        <taxon>Sphagnum</taxon>
    </lineage>
</organism>